<dbReference type="RefSeq" id="WP_099155422.1">
    <property type="nucleotide sequence ID" value="NZ_PDUD01000061.1"/>
</dbReference>
<dbReference type="InterPro" id="IPR036779">
    <property type="entry name" value="LysM_dom_sf"/>
</dbReference>
<feature type="compositionally biased region" description="Low complexity" evidence="1">
    <location>
        <begin position="463"/>
        <end position="492"/>
    </location>
</feature>
<dbReference type="AlphaFoldDB" id="A0A2D0MY06"/>
<evidence type="ECO:0000313" key="4">
    <source>
        <dbReference type="Proteomes" id="UP000223913"/>
    </source>
</evidence>
<evidence type="ECO:0000256" key="1">
    <source>
        <dbReference type="SAM" id="MobiDB-lite"/>
    </source>
</evidence>
<proteinExistence type="predicted"/>
<feature type="compositionally biased region" description="Low complexity" evidence="1">
    <location>
        <begin position="519"/>
        <end position="531"/>
    </location>
</feature>
<dbReference type="Pfam" id="PF01476">
    <property type="entry name" value="LysM"/>
    <property type="match status" value="3"/>
</dbReference>
<dbReference type="SUPFAM" id="SSF54106">
    <property type="entry name" value="LysM domain"/>
    <property type="match status" value="3"/>
</dbReference>
<comment type="caution">
    <text evidence="3">The sequence shown here is derived from an EMBL/GenBank/DDBJ whole genome shotgun (WGS) entry which is preliminary data.</text>
</comment>
<dbReference type="Gene3D" id="3.10.350.10">
    <property type="entry name" value="LysM domain"/>
    <property type="match status" value="3"/>
</dbReference>
<dbReference type="SMART" id="SM00257">
    <property type="entry name" value="LysM"/>
    <property type="match status" value="3"/>
</dbReference>
<feature type="domain" description="LysM" evidence="2">
    <location>
        <begin position="296"/>
        <end position="339"/>
    </location>
</feature>
<feature type="region of interest" description="Disordered" evidence="1">
    <location>
        <begin position="463"/>
        <end position="531"/>
    </location>
</feature>
<feature type="domain" description="LysM" evidence="2">
    <location>
        <begin position="388"/>
        <end position="432"/>
    </location>
</feature>
<evidence type="ECO:0000313" key="3">
    <source>
        <dbReference type="EMBL" id="PHN01162.1"/>
    </source>
</evidence>
<dbReference type="EMBL" id="PDUD01000061">
    <property type="protein sequence ID" value="PHN01162.1"/>
    <property type="molecule type" value="Genomic_DNA"/>
</dbReference>
<dbReference type="Proteomes" id="UP000223913">
    <property type="component" value="Unassembled WGS sequence"/>
</dbReference>
<dbReference type="InterPro" id="IPR018392">
    <property type="entry name" value="LysM"/>
</dbReference>
<reference evidence="3 4" key="1">
    <citation type="submission" date="2017-10" db="EMBL/GenBank/DDBJ databases">
        <title>The draft genome sequence of Lewinella nigricans NBRC 102662.</title>
        <authorList>
            <person name="Wang K."/>
        </authorList>
    </citation>
    <scope>NUCLEOTIDE SEQUENCE [LARGE SCALE GENOMIC DNA]</scope>
    <source>
        <strain evidence="3 4">NBRC 102662</strain>
    </source>
</reference>
<feature type="domain" description="LysM" evidence="2">
    <location>
        <begin position="560"/>
        <end position="604"/>
    </location>
</feature>
<sequence length="605" mass="66632">MHIRKSLWLLSFLFLSVSLAKAERVFILFDENCMDRLEYRQVSQPGSYIVYQVNVAPGERILLEVGQESGEYRGNMPTPVIGCSTGIFDARMVENINRGVDEVFMINALSNGRHTITQVSMAGEYQYNDKVLAFDSPKYDFRFDLENGTVGENIAVPSTQREVFFEGRMEENCLGAYIFRQFAPRSAKPHMDLVFIPKVGITEERSGFTLDEALSNAIKLESINGIPLQTRIQMICNEQGGLAASPMVVSPYGSDVTPATVYDQEPDMVIKSPVTNTPAASNVGTLNTNVSNSAPQMHLIAKGETLYRLSKQYDVSISDLKKWNNLKSNTIYKGRQLIVSDPAGAPATSSNAQRASIASANTGNNMPAPYADNGQRLSVKGVNAVNQEYHTVRTGETVASIAMKYGYTEDRFREMNGLQANEYPKIGQQLKTNDCDCPDVPTTNANTNTLTPRSINPYAAGNTNTAAPNPYQNTTTTTTPVNNYSYPSPSSYEEGTSNPNTRPFSSYSDIPVPATGTLTAPNNNYNNAATTPSSYSNYNNTGIRGVNTYDNTTQSSGIKRSHIVKDGEDLYDIARQYGTTVNILRQLNRLDANEVVIPNQKIYLE</sequence>
<dbReference type="PANTHER" id="PTHR33734">
    <property type="entry name" value="LYSM DOMAIN-CONTAINING GPI-ANCHORED PROTEIN 2"/>
    <property type="match status" value="1"/>
</dbReference>
<gene>
    <name evidence="3" type="ORF">CRP01_38450</name>
</gene>
<dbReference type="PANTHER" id="PTHR33734:SF22">
    <property type="entry name" value="MEMBRANE-BOUND LYTIC MUREIN TRANSGLYCOSYLASE D"/>
    <property type="match status" value="1"/>
</dbReference>
<dbReference type="GO" id="GO:0008932">
    <property type="term" value="F:lytic endotransglycosylase activity"/>
    <property type="evidence" value="ECO:0007669"/>
    <property type="project" value="TreeGrafter"/>
</dbReference>
<accession>A0A2D0MY06</accession>
<feature type="compositionally biased region" description="Polar residues" evidence="1">
    <location>
        <begin position="493"/>
        <end position="508"/>
    </location>
</feature>
<protein>
    <recommendedName>
        <fullName evidence="2">LysM domain-containing protein</fullName>
    </recommendedName>
</protein>
<name>A0A2D0MY06_FLAN2</name>
<dbReference type="CDD" id="cd00118">
    <property type="entry name" value="LysM"/>
    <property type="match status" value="3"/>
</dbReference>
<dbReference type="OrthoDB" id="2149800at2"/>
<keyword evidence="4" id="KW-1185">Reference proteome</keyword>
<dbReference type="PROSITE" id="PS51782">
    <property type="entry name" value="LYSM"/>
    <property type="match status" value="3"/>
</dbReference>
<evidence type="ECO:0000259" key="2">
    <source>
        <dbReference type="PROSITE" id="PS51782"/>
    </source>
</evidence>
<organism evidence="3 4">
    <name type="scientific">Flavilitoribacter nigricans (strain ATCC 23147 / DSM 23189 / NBRC 102662 / NCIMB 1420 / SS-2)</name>
    <name type="common">Lewinella nigricans</name>
    <dbReference type="NCBI Taxonomy" id="1122177"/>
    <lineage>
        <taxon>Bacteria</taxon>
        <taxon>Pseudomonadati</taxon>
        <taxon>Bacteroidota</taxon>
        <taxon>Saprospiria</taxon>
        <taxon>Saprospirales</taxon>
        <taxon>Lewinellaceae</taxon>
        <taxon>Flavilitoribacter</taxon>
    </lineage>
</organism>